<dbReference type="Pfam" id="PF03083">
    <property type="entry name" value="MtN3_slv"/>
    <property type="match status" value="2"/>
</dbReference>
<keyword evidence="12 13" id="KW-0472">Membrane</keyword>
<feature type="transmembrane region" description="Helical" evidence="13">
    <location>
        <begin position="187"/>
        <end position="207"/>
    </location>
</feature>
<name>A0ABD3FBQ4_9STRA</name>
<reference evidence="14 15" key="1">
    <citation type="submission" date="2024-09" db="EMBL/GenBank/DDBJ databases">
        <title>Genome sequencing and assembly of Phytophthora oleae, isolate VK10A, causative agent of rot of olive drupes.</title>
        <authorList>
            <person name="Conti Taguali S."/>
            <person name="Riolo M."/>
            <person name="La Spada F."/>
            <person name="Cacciola S.O."/>
            <person name="Dionisio G."/>
        </authorList>
    </citation>
    <scope>NUCLEOTIDE SEQUENCE [LARGE SCALE GENOMIC DNA]</scope>
    <source>
        <strain evidence="14 15">VK10A</strain>
    </source>
</reference>
<dbReference type="PANTHER" id="PTHR10791">
    <property type="entry name" value="RAG1-ACTIVATING PROTEIN 1"/>
    <property type="match status" value="1"/>
</dbReference>
<dbReference type="GO" id="GO:0005886">
    <property type="term" value="C:plasma membrane"/>
    <property type="evidence" value="ECO:0007669"/>
    <property type="project" value="UniProtKB-SubCell"/>
</dbReference>
<keyword evidence="5" id="KW-0813">Transport</keyword>
<keyword evidence="11" id="KW-0333">Golgi apparatus</keyword>
<evidence type="ECO:0000313" key="14">
    <source>
        <dbReference type="EMBL" id="KAL3664322.1"/>
    </source>
</evidence>
<dbReference type="PANTHER" id="PTHR10791:SF30">
    <property type="entry name" value="SUGAR TRANSPORTER SWEET1"/>
    <property type="match status" value="1"/>
</dbReference>
<dbReference type="FunFam" id="1.20.1280.290:FF:000007">
    <property type="entry name" value="Bidirectional sugar transporter SWEET7"/>
    <property type="match status" value="1"/>
</dbReference>
<feature type="transmembrane region" description="Helical" evidence="13">
    <location>
        <begin position="65"/>
        <end position="87"/>
    </location>
</feature>
<evidence type="ECO:0000256" key="7">
    <source>
        <dbReference type="ARBA" id="ARBA00022597"/>
    </source>
</evidence>
<evidence type="ECO:0000256" key="8">
    <source>
        <dbReference type="ARBA" id="ARBA00022692"/>
    </source>
</evidence>
<evidence type="ECO:0000256" key="11">
    <source>
        <dbReference type="ARBA" id="ARBA00023034"/>
    </source>
</evidence>
<evidence type="ECO:0000256" key="12">
    <source>
        <dbReference type="ARBA" id="ARBA00023136"/>
    </source>
</evidence>
<evidence type="ECO:0000256" key="10">
    <source>
        <dbReference type="ARBA" id="ARBA00022989"/>
    </source>
</evidence>
<comment type="subcellular location">
    <subcellularLocation>
        <location evidence="1">Cell membrane</location>
        <topology evidence="1">Multi-pass membrane protein</topology>
    </subcellularLocation>
    <subcellularLocation>
        <location evidence="2">Golgi apparatus membrane</location>
        <topology evidence="2">Multi-pass membrane protein</topology>
    </subcellularLocation>
</comment>
<feature type="transmembrane region" description="Helical" evidence="13">
    <location>
        <begin position="132"/>
        <end position="155"/>
    </location>
</feature>
<gene>
    <name evidence="14" type="ORF">V7S43_010647</name>
</gene>
<keyword evidence="10 13" id="KW-1133">Transmembrane helix</keyword>
<dbReference type="InterPro" id="IPR004316">
    <property type="entry name" value="SWEET_rpt"/>
</dbReference>
<keyword evidence="7" id="KW-0762">Sugar transport</keyword>
<dbReference type="Proteomes" id="UP001632037">
    <property type="component" value="Unassembled WGS sequence"/>
</dbReference>
<evidence type="ECO:0000256" key="1">
    <source>
        <dbReference type="ARBA" id="ARBA00004651"/>
    </source>
</evidence>
<dbReference type="FunFam" id="1.20.1280.290:FF:000004">
    <property type="entry name" value="Sugar transporter SWEET"/>
    <property type="match status" value="1"/>
</dbReference>
<accession>A0ABD3FBQ4</accession>
<evidence type="ECO:0000256" key="9">
    <source>
        <dbReference type="ARBA" id="ARBA00022737"/>
    </source>
</evidence>
<organism evidence="14 15">
    <name type="scientific">Phytophthora oleae</name>
    <dbReference type="NCBI Taxonomy" id="2107226"/>
    <lineage>
        <taxon>Eukaryota</taxon>
        <taxon>Sar</taxon>
        <taxon>Stramenopiles</taxon>
        <taxon>Oomycota</taxon>
        <taxon>Peronosporomycetes</taxon>
        <taxon>Peronosporales</taxon>
        <taxon>Peronosporaceae</taxon>
        <taxon>Phytophthora</taxon>
    </lineage>
</organism>
<keyword evidence="8 13" id="KW-0812">Transmembrane</keyword>
<evidence type="ECO:0000256" key="3">
    <source>
        <dbReference type="ARBA" id="ARBA00007809"/>
    </source>
</evidence>
<protein>
    <recommendedName>
        <fullName evidence="4">Sugar transporter SWEET1</fullName>
    </recommendedName>
</protein>
<keyword evidence="6" id="KW-1003">Cell membrane</keyword>
<feature type="transmembrane region" description="Helical" evidence="13">
    <location>
        <begin position="99"/>
        <end position="120"/>
    </location>
</feature>
<sequence>MSSSLIVVKVFTISTTVLMRFSLVPDFVRMGKQRSTGDMSVVPPVMLFTNCFTLSLYSYEIRDIVPLFVTSVLGVIVGGILTSLFFVWTVHKRETATVIALAVLLCTLVAVYGSLAMTGIAQQSHSSVSTTLGFITIGTTILLYGSPMATVVRVLRTRTASSMPFTMGVVNVMNSLAWILYSSMIGNMFILAPNIGGIILGTTQMVLTYMYSEKRQTGADILSVSIENEREVSIVVQSSDREAGNGAVFTVLLLCIHQVVKVRKAFKATS</sequence>
<dbReference type="Gene3D" id="1.20.1280.290">
    <property type="match status" value="2"/>
</dbReference>
<dbReference type="EMBL" id="JBIMZQ010000024">
    <property type="protein sequence ID" value="KAL3664322.1"/>
    <property type="molecule type" value="Genomic_DNA"/>
</dbReference>
<dbReference type="GO" id="GO:0000139">
    <property type="term" value="C:Golgi membrane"/>
    <property type="evidence" value="ECO:0007669"/>
    <property type="project" value="UniProtKB-SubCell"/>
</dbReference>
<keyword evidence="9" id="KW-0677">Repeat</keyword>
<evidence type="ECO:0000256" key="4">
    <source>
        <dbReference type="ARBA" id="ARBA00021741"/>
    </source>
</evidence>
<evidence type="ECO:0000256" key="6">
    <source>
        <dbReference type="ARBA" id="ARBA00022475"/>
    </source>
</evidence>
<comment type="similarity">
    <text evidence="3">Belongs to the SWEET sugar transporter family.</text>
</comment>
<keyword evidence="15" id="KW-1185">Reference proteome</keyword>
<evidence type="ECO:0000313" key="15">
    <source>
        <dbReference type="Proteomes" id="UP001632037"/>
    </source>
</evidence>
<comment type="caution">
    <text evidence="14">The sequence shown here is derived from an EMBL/GenBank/DDBJ whole genome shotgun (WGS) entry which is preliminary data.</text>
</comment>
<proteinExistence type="inferred from homology"/>
<evidence type="ECO:0000256" key="2">
    <source>
        <dbReference type="ARBA" id="ARBA00004653"/>
    </source>
</evidence>
<feature type="transmembrane region" description="Helical" evidence="13">
    <location>
        <begin position="6"/>
        <end position="28"/>
    </location>
</feature>
<evidence type="ECO:0000256" key="13">
    <source>
        <dbReference type="SAM" id="Phobius"/>
    </source>
</evidence>
<feature type="transmembrane region" description="Helical" evidence="13">
    <location>
        <begin position="162"/>
        <end position="181"/>
    </location>
</feature>
<dbReference type="InterPro" id="IPR047664">
    <property type="entry name" value="SWEET"/>
</dbReference>
<evidence type="ECO:0000256" key="5">
    <source>
        <dbReference type="ARBA" id="ARBA00022448"/>
    </source>
</evidence>
<dbReference type="AlphaFoldDB" id="A0ABD3FBQ4"/>